<evidence type="ECO:0000313" key="2">
    <source>
        <dbReference type="Proteomes" id="UP000033831"/>
    </source>
</evidence>
<evidence type="ECO:0000313" key="1">
    <source>
        <dbReference type="EMBL" id="KKT24578.1"/>
    </source>
</evidence>
<dbReference type="AlphaFoldDB" id="A0A0G1FRA3"/>
<name>A0A0G1FRA3_9BACT</name>
<proteinExistence type="predicted"/>
<accession>A0A0G1FRA3</accession>
<reference evidence="1 2" key="1">
    <citation type="journal article" date="2015" name="Nature">
        <title>rRNA introns, odd ribosomes, and small enigmatic genomes across a large radiation of phyla.</title>
        <authorList>
            <person name="Brown C.T."/>
            <person name="Hug L.A."/>
            <person name="Thomas B.C."/>
            <person name="Sharon I."/>
            <person name="Castelle C.J."/>
            <person name="Singh A."/>
            <person name="Wilkins M.J."/>
            <person name="Williams K.H."/>
            <person name="Banfield J.F."/>
        </authorList>
    </citation>
    <scope>NUCLEOTIDE SEQUENCE [LARGE SCALE GENOMIC DNA]</scope>
</reference>
<protein>
    <submittedName>
        <fullName evidence="1">Uncharacterized protein</fullName>
    </submittedName>
</protein>
<comment type="caution">
    <text evidence="1">The sequence shown here is derived from an EMBL/GenBank/DDBJ whole genome shotgun (WGS) entry which is preliminary data.</text>
</comment>
<dbReference type="Proteomes" id="UP000033831">
    <property type="component" value="Unassembled WGS sequence"/>
</dbReference>
<gene>
    <name evidence="1" type="ORF">UW07_C0012G0011</name>
</gene>
<dbReference type="EMBL" id="LCGX01000012">
    <property type="protein sequence ID" value="KKT24578.1"/>
    <property type="molecule type" value="Genomic_DNA"/>
</dbReference>
<organism evidence="1 2">
    <name type="scientific">Candidatus Nomurabacteria bacterium GW2011_GWF2_43_8</name>
    <dbReference type="NCBI Taxonomy" id="1618779"/>
    <lineage>
        <taxon>Bacteria</taxon>
        <taxon>Candidatus Nomuraibacteriota</taxon>
    </lineage>
</organism>
<sequence>MNKKILIIALVAVFVIGAGVVITFGQINKKTGSQKEIQGETQKDTIKGQIQAVDADFRQKMGVITDRQKQEGCMELRDVEMIETATGKKITEKQWHVVSTEGICGDLFNQKEELAKERSFQTSQLQTQLDLLTARSESEREKAMEAIIAFMAKPDLQLQYIGTRHPSNFNVGVVTNQTDNGYTMEDVDGWERKVEVYQQKEYIENTCEVYEYEVDVRNNDIVQVGIRYPQEGIIANPKKQNECQDIRSLETPILLMADIKDVAMGYAQRGVKNFDVIKDKFVYEGSAENPKTISAHNAWIYENKDYKLPEGLFAEAPSKVPTIWSRISSGGYLIMYLNTTGLFN</sequence>